<dbReference type="NCBIfam" id="TIGR00278">
    <property type="entry name" value="membrane protein insertion efficiency factor YidD"/>
    <property type="match status" value="1"/>
</dbReference>
<comment type="similarity">
    <text evidence="1">Belongs to the UPF0161 family.</text>
</comment>
<proteinExistence type="inferred from homology"/>
<keyword evidence="3" id="KW-1185">Reference proteome</keyword>
<keyword evidence="1" id="KW-0472">Membrane</keyword>
<evidence type="ECO:0000256" key="1">
    <source>
        <dbReference type="HAMAP-Rule" id="MF_00386"/>
    </source>
</evidence>
<comment type="subcellular location">
    <subcellularLocation>
        <location evidence="1">Cell membrane</location>
        <topology evidence="1">Peripheral membrane protein</topology>
        <orientation evidence="1">Cytoplasmic side</orientation>
    </subcellularLocation>
</comment>
<dbReference type="GO" id="GO:0005886">
    <property type="term" value="C:plasma membrane"/>
    <property type="evidence" value="ECO:0007669"/>
    <property type="project" value="UniProtKB-SubCell"/>
</dbReference>
<dbReference type="HAMAP" id="MF_00386">
    <property type="entry name" value="UPF0161_YidD"/>
    <property type="match status" value="1"/>
</dbReference>
<dbReference type="Pfam" id="PF01809">
    <property type="entry name" value="YidD"/>
    <property type="match status" value="1"/>
</dbReference>
<dbReference type="Proteomes" id="UP000294749">
    <property type="component" value="Unassembled WGS sequence"/>
</dbReference>
<dbReference type="PANTHER" id="PTHR33383:SF1">
    <property type="entry name" value="MEMBRANE PROTEIN INSERTION EFFICIENCY FACTOR-RELATED"/>
    <property type="match status" value="1"/>
</dbReference>
<dbReference type="EMBL" id="SOAY01000010">
    <property type="protein sequence ID" value="TDT47221.1"/>
    <property type="molecule type" value="Genomic_DNA"/>
</dbReference>
<dbReference type="SMART" id="SM01234">
    <property type="entry name" value="Haemolytic"/>
    <property type="match status" value="1"/>
</dbReference>
<protein>
    <recommendedName>
        <fullName evidence="1">Putative membrane protein insertion efficiency factor</fullName>
    </recommendedName>
</protein>
<dbReference type="AlphaFoldDB" id="A0A4R7K8F1"/>
<name>A0A4R7K8F1_9FLAO</name>
<evidence type="ECO:0000313" key="3">
    <source>
        <dbReference type="Proteomes" id="UP000294749"/>
    </source>
</evidence>
<dbReference type="PANTHER" id="PTHR33383">
    <property type="entry name" value="MEMBRANE PROTEIN INSERTION EFFICIENCY FACTOR-RELATED"/>
    <property type="match status" value="1"/>
</dbReference>
<comment type="function">
    <text evidence="1">Could be involved in insertion of integral membrane proteins into the membrane.</text>
</comment>
<comment type="caution">
    <text evidence="2">The sequence shown here is derived from an EMBL/GenBank/DDBJ whole genome shotgun (WGS) entry which is preliminary data.</text>
</comment>
<gene>
    <name evidence="2" type="ORF">CLV90_1294</name>
</gene>
<accession>A0A4R7K8F1</accession>
<keyword evidence="1" id="KW-1003">Cell membrane</keyword>
<dbReference type="InterPro" id="IPR002696">
    <property type="entry name" value="Membr_insert_effic_factor_YidD"/>
</dbReference>
<organism evidence="2 3">
    <name type="scientific">Maribacter spongiicola</name>
    <dbReference type="NCBI Taxonomy" id="1206753"/>
    <lineage>
        <taxon>Bacteria</taxon>
        <taxon>Pseudomonadati</taxon>
        <taxon>Bacteroidota</taxon>
        <taxon>Flavobacteriia</taxon>
        <taxon>Flavobacteriales</taxon>
        <taxon>Flavobacteriaceae</taxon>
        <taxon>Maribacter</taxon>
    </lineage>
</organism>
<reference evidence="2 3" key="1">
    <citation type="submission" date="2019-03" db="EMBL/GenBank/DDBJ databases">
        <title>Genomic Encyclopedia of Archaeal and Bacterial Type Strains, Phase II (KMG-II): from individual species to whole genera.</title>
        <authorList>
            <person name="Goeker M."/>
        </authorList>
    </citation>
    <scope>NUCLEOTIDE SEQUENCE [LARGE SCALE GENOMIC DNA]</scope>
    <source>
        <strain evidence="2 3">DSM 25233</strain>
    </source>
</reference>
<sequence>MCYQIITVKISLKKILIAPFVFLVRFYQLAISPYTPATCRYSPTCSQYTLEALKKHGLFKGGWMAIKRIFSCNPWGGKGYDPVP</sequence>
<evidence type="ECO:0000313" key="2">
    <source>
        <dbReference type="EMBL" id="TDT47221.1"/>
    </source>
</evidence>